<dbReference type="Proteomes" id="UP000828390">
    <property type="component" value="Unassembled WGS sequence"/>
</dbReference>
<keyword evidence="2" id="KW-1133">Transmembrane helix</keyword>
<keyword evidence="4" id="KW-1185">Reference proteome</keyword>
<name>A0A9D4S0W1_DREPO</name>
<protein>
    <submittedName>
        <fullName evidence="3">Uncharacterized protein</fullName>
    </submittedName>
</protein>
<proteinExistence type="predicted"/>
<feature type="region of interest" description="Disordered" evidence="1">
    <location>
        <begin position="470"/>
        <end position="499"/>
    </location>
</feature>
<accession>A0A9D4S0W1</accession>
<evidence type="ECO:0000256" key="2">
    <source>
        <dbReference type="SAM" id="Phobius"/>
    </source>
</evidence>
<dbReference type="OrthoDB" id="10495585at2759"/>
<feature type="compositionally biased region" description="Polar residues" evidence="1">
    <location>
        <begin position="486"/>
        <end position="499"/>
    </location>
</feature>
<dbReference type="EMBL" id="JAIWYP010000001">
    <property type="protein sequence ID" value="KAH3886243.1"/>
    <property type="molecule type" value="Genomic_DNA"/>
</dbReference>
<dbReference type="AlphaFoldDB" id="A0A9D4S0W1"/>
<gene>
    <name evidence="3" type="ORF">DPMN_010245</name>
</gene>
<sequence>MDLVYNNVIIGIAFGLSLVSIVVGCLRCKRSLSEKELQQKYFEKFRKRHIVQGPLSFSKQVDYVRKLSLCEENNTSVSASSPCEPNNNDDAYQVLSSPKAPEIKVQEASVCNEQGFFDESLQTVIEASSVFVSGSQSISHCLSVQTVSYLSLCNCSQSSQSDNQSSTSSESLETQLAKNGAVNEAYDSTFSTSEGQDSQDSLEESYFVPRHGPKVKVVQPSVRYAQKLDTQVVQPSVRQGPILDTQVVQQSVGQAPLSDTQMVQPSVQQGPILDTQVVQPSVRKAPTFDTPQNNFSKRFLELESQQCSSFRRHSDIGVPSSHFENEIDIFDCSVEENGSLWEEAEDALSGLHDKNVHKMIVEGPSHYNNRRRSYDSMSLYEKLRQSKIEENLYKSLHKKRLMLPSRTKTCSPLSSKTVSSPVNMVTPLRARTRDFPVGYSDHTYECIAADLASELNNRDLADVVINDLDSNLNDNNTEHDVRRSPYSRQYSFHSDPSEYSSVDHTYESILSRPRSQSVDDAKEEQEACDNSVVIIGRRVSNPFENGKFAKRMINKKKQNITKDTDLLNLPIEKKFLKEHEDRYSPFPSAKKLAFKSAFSRVASPRFILAQKIQENLEHEFNASQELCMENLNIKTPEIKVENTSQRFNNTAFLSPICLKDSVFRSGEHNIDPHMVTKEIAYQTLKACENLKYNRMNLDTGNVEKLYKKSLPSLPDCLDEDIVNHCNLNAYAMSTPCNPVPQTCNYF</sequence>
<evidence type="ECO:0000256" key="1">
    <source>
        <dbReference type="SAM" id="MobiDB-lite"/>
    </source>
</evidence>
<feature type="transmembrane region" description="Helical" evidence="2">
    <location>
        <begin position="6"/>
        <end position="26"/>
    </location>
</feature>
<keyword evidence="2" id="KW-0812">Transmembrane</keyword>
<evidence type="ECO:0000313" key="4">
    <source>
        <dbReference type="Proteomes" id="UP000828390"/>
    </source>
</evidence>
<reference evidence="3" key="2">
    <citation type="submission" date="2020-11" db="EMBL/GenBank/DDBJ databases">
        <authorList>
            <person name="McCartney M.A."/>
            <person name="Auch B."/>
            <person name="Kono T."/>
            <person name="Mallez S."/>
            <person name="Becker A."/>
            <person name="Gohl D.M."/>
            <person name="Silverstein K.A.T."/>
            <person name="Koren S."/>
            <person name="Bechman K.B."/>
            <person name="Herman A."/>
            <person name="Abrahante J.E."/>
            <person name="Garbe J."/>
        </authorList>
    </citation>
    <scope>NUCLEOTIDE SEQUENCE</scope>
    <source>
        <strain evidence="3">Duluth1</strain>
        <tissue evidence="3">Whole animal</tissue>
    </source>
</reference>
<organism evidence="3 4">
    <name type="scientific">Dreissena polymorpha</name>
    <name type="common">Zebra mussel</name>
    <name type="synonym">Mytilus polymorpha</name>
    <dbReference type="NCBI Taxonomy" id="45954"/>
    <lineage>
        <taxon>Eukaryota</taxon>
        <taxon>Metazoa</taxon>
        <taxon>Spiralia</taxon>
        <taxon>Lophotrochozoa</taxon>
        <taxon>Mollusca</taxon>
        <taxon>Bivalvia</taxon>
        <taxon>Autobranchia</taxon>
        <taxon>Heteroconchia</taxon>
        <taxon>Euheterodonta</taxon>
        <taxon>Imparidentia</taxon>
        <taxon>Neoheterodontei</taxon>
        <taxon>Myida</taxon>
        <taxon>Dreissenoidea</taxon>
        <taxon>Dreissenidae</taxon>
        <taxon>Dreissena</taxon>
    </lineage>
</organism>
<reference evidence="3" key="1">
    <citation type="journal article" date="2019" name="bioRxiv">
        <title>The Genome of the Zebra Mussel, Dreissena polymorpha: A Resource for Invasive Species Research.</title>
        <authorList>
            <person name="McCartney M.A."/>
            <person name="Auch B."/>
            <person name="Kono T."/>
            <person name="Mallez S."/>
            <person name="Zhang Y."/>
            <person name="Obille A."/>
            <person name="Becker A."/>
            <person name="Abrahante J.E."/>
            <person name="Garbe J."/>
            <person name="Badalamenti J.P."/>
            <person name="Herman A."/>
            <person name="Mangelson H."/>
            <person name="Liachko I."/>
            <person name="Sullivan S."/>
            <person name="Sone E.D."/>
            <person name="Koren S."/>
            <person name="Silverstein K.A.T."/>
            <person name="Beckman K.B."/>
            <person name="Gohl D.M."/>
        </authorList>
    </citation>
    <scope>NUCLEOTIDE SEQUENCE</scope>
    <source>
        <strain evidence="3">Duluth1</strain>
        <tissue evidence="3">Whole animal</tissue>
    </source>
</reference>
<comment type="caution">
    <text evidence="3">The sequence shown here is derived from an EMBL/GenBank/DDBJ whole genome shotgun (WGS) entry which is preliminary data.</text>
</comment>
<evidence type="ECO:0000313" key="3">
    <source>
        <dbReference type="EMBL" id="KAH3886243.1"/>
    </source>
</evidence>
<keyword evidence="2" id="KW-0472">Membrane</keyword>